<dbReference type="Proteomes" id="UP000266861">
    <property type="component" value="Unassembled WGS sequence"/>
</dbReference>
<dbReference type="InterPro" id="IPR012337">
    <property type="entry name" value="RNaseH-like_sf"/>
</dbReference>
<accession>A0A397IJK8</accession>
<gene>
    <name evidence="1" type="ORF">Glove_236g46</name>
</gene>
<evidence type="ECO:0000313" key="2">
    <source>
        <dbReference type="Proteomes" id="UP000266861"/>
    </source>
</evidence>
<keyword evidence="2" id="KW-1185">Reference proteome</keyword>
<dbReference type="OrthoDB" id="2436445at2759"/>
<protein>
    <recommendedName>
        <fullName evidence="3">DUF659 domain-containing protein</fullName>
    </recommendedName>
</protein>
<evidence type="ECO:0000313" key="1">
    <source>
        <dbReference type="EMBL" id="RHZ72860.1"/>
    </source>
</evidence>
<dbReference type="EMBL" id="PQFF01000218">
    <property type="protein sequence ID" value="RHZ72860.1"/>
    <property type="molecule type" value="Genomic_DNA"/>
</dbReference>
<sequence>MSRPRTHHLTKYIKAACIGCVEKFDKDEISKNTFTNKKPQVKNHLKNCPYFLEKIGTSSSKHPSSVGVKKNDIKSSLIHKFTKKKESKFEHLLLRITVANGFSFQWIEHPATPEFFEFLNPLLVLPKRKTLSNRILNKETSELKTLQNKKLINDEIGVVLAFDGWKNVINQHIFGLLFITFSGENLIWNALDISSERERLIELISKIKDLIEEINHLGIKLNAIVSDSATEFPEIIFLLCIAHQCQLAIGDLFKVSSIELHQNLAIHNTDQKFIKPTPIWYPIGVDLCEILLSNDWWEVIECLQDILLLYCGILNKLQCDKARPFEVLHALGYFVHFWKQYLDQDLEKELQQNYTQFMNSNIISIETDFNEISSTNEIPTSSIDNIDDLEENNTNIITTSEHWKQELKEWVRC</sequence>
<evidence type="ECO:0008006" key="3">
    <source>
        <dbReference type="Google" id="ProtNLM"/>
    </source>
</evidence>
<proteinExistence type="predicted"/>
<dbReference type="SUPFAM" id="SSF53098">
    <property type="entry name" value="Ribonuclease H-like"/>
    <property type="match status" value="1"/>
</dbReference>
<organism evidence="1 2">
    <name type="scientific">Diversispora epigaea</name>
    <dbReference type="NCBI Taxonomy" id="1348612"/>
    <lineage>
        <taxon>Eukaryota</taxon>
        <taxon>Fungi</taxon>
        <taxon>Fungi incertae sedis</taxon>
        <taxon>Mucoromycota</taxon>
        <taxon>Glomeromycotina</taxon>
        <taxon>Glomeromycetes</taxon>
        <taxon>Diversisporales</taxon>
        <taxon>Diversisporaceae</taxon>
        <taxon>Diversispora</taxon>
    </lineage>
</organism>
<reference evidence="1 2" key="1">
    <citation type="submission" date="2018-08" db="EMBL/GenBank/DDBJ databases">
        <title>Genome and evolution of the arbuscular mycorrhizal fungus Diversispora epigaea (formerly Glomus versiforme) and its bacterial endosymbionts.</title>
        <authorList>
            <person name="Sun X."/>
            <person name="Fei Z."/>
            <person name="Harrison M."/>
        </authorList>
    </citation>
    <scope>NUCLEOTIDE SEQUENCE [LARGE SCALE GENOMIC DNA]</scope>
    <source>
        <strain evidence="1 2">IT104</strain>
    </source>
</reference>
<dbReference type="STRING" id="1348612.A0A397IJK8"/>
<dbReference type="AlphaFoldDB" id="A0A397IJK8"/>
<name>A0A397IJK8_9GLOM</name>
<comment type="caution">
    <text evidence="1">The sequence shown here is derived from an EMBL/GenBank/DDBJ whole genome shotgun (WGS) entry which is preliminary data.</text>
</comment>